<sequence>MKRFKKLLVTLLVLTFVLSTVSVGFAATTETSPSVVRAKALGILKGDEKGNLNLDKPITRAEALTLIVRISGLESSANLMKGQTQFKDVPATHWATGYINLGVGQGIIKGYPDGTFRPNANVTFAEMAKMLLYAMNYGVTVEGAPWPAGVMGKADDLGIFDDVNAVPNVPALRGDVVEMIDNSLTIKHLKQVGYGDLKQYEEGDETFLSKLDVEEIDGRITAVDVKDKEVTVDPDDEDLKTKTYTLLNEEIDIESLLGVEATVWVNDNDEIFFIDPNMDDVKVDIVDENMADDDDDEIDLKLVGDSFDLADDVKVYINGAKADLEDLKAGMYGNFVFEDDEIVYINVKEWNKVDAGVVTKVEDKIITYFDENGTEDEIDMEDPDDGYVITLDGKKIDLDDIEKNDVIYVADYDDVYHILVVRKTVEGKVERVKDEEVKINGTTYDVSDKATYSLNEDEDIAAFTADAVTDMAGETALTILDLAGEVRHITSAVESTSDDIFGVLTKVDTYNEVVKIFANGESKSYEIDGGIYAGDQAKDAAEISLDDLYAYTANHDGDSEDDEYVIVKFALNKDGEIDDLYVLGFYEADSGFKTVSDVVYDVDAEFVDYTIRFEDVIEDFDEDHDKIEASDEYFVTSTTTIIDEIDDMDIVKWDDIKEKEVGDDVDAIVVFDDKNDAKLVVFVAGFTTIAEDEELGVVLDKFVEDGDWKATVKVYDGEEKDYVLADKDDVQLGETIVFTVNSDNELDPVVTVVYENPEDTIAVDNSDDVYKYVDGTVKAKDGSYIKVDEDGDGDIDGTYKADAKTLIYDVTGDDVLGDIDEASLSDVKVGKNVGLVVDGKSIAVLYIISEPIEEEEDTDAAITANFDETTDELEITVANVEDAYAIRVYDAETNEVLTSFATLDENGTAIFTVTSGENPVFVKVRVYDDNMETLLEKVVAVRVN</sequence>
<evidence type="ECO:0000256" key="2">
    <source>
        <dbReference type="SAM" id="SignalP"/>
    </source>
</evidence>
<keyword evidence="1" id="KW-0677">Repeat</keyword>
<dbReference type="Pfam" id="PF00395">
    <property type="entry name" value="SLH"/>
    <property type="match status" value="2"/>
</dbReference>
<feature type="domain" description="SLH" evidence="3">
    <location>
        <begin position="82"/>
        <end position="145"/>
    </location>
</feature>
<dbReference type="PROSITE" id="PS51272">
    <property type="entry name" value="SLH"/>
    <property type="match status" value="2"/>
</dbReference>
<dbReference type="InterPro" id="IPR001119">
    <property type="entry name" value="SLH_dom"/>
</dbReference>
<dbReference type="AlphaFoldDB" id="A0A5S5APN1"/>
<feature type="chain" id="PRO_5024318911" evidence="2">
    <location>
        <begin position="27"/>
        <end position="944"/>
    </location>
</feature>
<dbReference type="RefSeq" id="WP_148867399.1">
    <property type="nucleotide sequence ID" value="NZ_VNHO01000017.1"/>
</dbReference>
<reference evidence="4 5" key="1">
    <citation type="submission" date="2019-07" db="EMBL/GenBank/DDBJ databases">
        <title>Genomic Encyclopedia of Type Strains, Phase I: the one thousand microbial genomes (KMG-I) project.</title>
        <authorList>
            <person name="Kyrpides N."/>
        </authorList>
    </citation>
    <scope>NUCLEOTIDE SEQUENCE [LARGE SCALE GENOMIC DNA]</scope>
    <source>
        <strain evidence="4 5">DSM 16647</strain>
    </source>
</reference>
<dbReference type="OrthoDB" id="1706086at2"/>
<dbReference type="PANTHER" id="PTHR43308">
    <property type="entry name" value="OUTER MEMBRANE PROTEIN ALPHA-RELATED"/>
    <property type="match status" value="1"/>
</dbReference>
<keyword evidence="2" id="KW-0732">Signal</keyword>
<dbReference type="Proteomes" id="UP000322294">
    <property type="component" value="Unassembled WGS sequence"/>
</dbReference>
<feature type="signal peptide" evidence="2">
    <location>
        <begin position="1"/>
        <end position="26"/>
    </location>
</feature>
<feature type="domain" description="SLH" evidence="3">
    <location>
        <begin position="18"/>
        <end position="81"/>
    </location>
</feature>
<keyword evidence="5" id="KW-1185">Reference proteome</keyword>
<protein>
    <submittedName>
        <fullName evidence="4">S-layer family protein</fullName>
    </submittedName>
</protein>
<accession>A0A5S5APN1</accession>
<organism evidence="4 5">
    <name type="scientific">Thermosediminibacter litoriperuensis</name>
    <dbReference type="NCBI Taxonomy" id="291989"/>
    <lineage>
        <taxon>Bacteria</taxon>
        <taxon>Bacillati</taxon>
        <taxon>Bacillota</taxon>
        <taxon>Clostridia</taxon>
        <taxon>Thermosediminibacterales</taxon>
        <taxon>Thermosediminibacteraceae</taxon>
        <taxon>Thermosediminibacter</taxon>
    </lineage>
</organism>
<proteinExistence type="predicted"/>
<dbReference type="EMBL" id="VNHO01000017">
    <property type="protein sequence ID" value="TYP52496.1"/>
    <property type="molecule type" value="Genomic_DNA"/>
</dbReference>
<evidence type="ECO:0000256" key="1">
    <source>
        <dbReference type="ARBA" id="ARBA00022737"/>
    </source>
</evidence>
<evidence type="ECO:0000259" key="3">
    <source>
        <dbReference type="PROSITE" id="PS51272"/>
    </source>
</evidence>
<comment type="caution">
    <text evidence="4">The sequence shown here is derived from an EMBL/GenBank/DDBJ whole genome shotgun (WGS) entry which is preliminary data.</text>
</comment>
<name>A0A5S5APN1_9FIRM</name>
<dbReference type="PANTHER" id="PTHR43308:SF5">
    <property type="entry name" value="S-LAYER PROTEIN _ PEPTIDOGLYCAN ENDO-BETA-N-ACETYLGLUCOSAMINIDASE"/>
    <property type="match status" value="1"/>
</dbReference>
<gene>
    <name evidence="4" type="ORF">LZ11_01663</name>
</gene>
<dbReference type="InterPro" id="IPR051465">
    <property type="entry name" value="Cell_Envelope_Struct_Comp"/>
</dbReference>
<evidence type="ECO:0000313" key="5">
    <source>
        <dbReference type="Proteomes" id="UP000322294"/>
    </source>
</evidence>
<evidence type="ECO:0000313" key="4">
    <source>
        <dbReference type="EMBL" id="TYP52496.1"/>
    </source>
</evidence>